<protein>
    <submittedName>
        <fullName evidence="1">Uncharacterized protein</fullName>
    </submittedName>
</protein>
<name>A0A0A9AUU1_ARUDO</name>
<dbReference type="AlphaFoldDB" id="A0A0A9AUU1"/>
<sequence>MSIQQRAVQQPDFLLGHIIVSRYMPLLDFEFM</sequence>
<organism evidence="1">
    <name type="scientific">Arundo donax</name>
    <name type="common">Giant reed</name>
    <name type="synonym">Donax arundinaceus</name>
    <dbReference type="NCBI Taxonomy" id="35708"/>
    <lineage>
        <taxon>Eukaryota</taxon>
        <taxon>Viridiplantae</taxon>
        <taxon>Streptophyta</taxon>
        <taxon>Embryophyta</taxon>
        <taxon>Tracheophyta</taxon>
        <taxon>Spermatophyta</taxon>
        <taxon>Magnoliopsida</taxon>
        <taxon>Liliopsida</taxon>
        <taxon>Poales</taxon>
        <taxon>Poaceae</taxon>
        <taxon>PACMAD clade</taxon>
        <taxon>Arundinoideae</taxon>
        <taxon>Arundineae</taxon>
        <taxon>Arundo</taxon>
    </lineage>
</organism>
<reference evidence="1" key="2">
    <citation type="journal article" date="2015" name="Data Brief">
        <title>Shoot transcriptome of the giant reed, Arundo donax.</title>
        <authorList>
            <person name="Barrero R.A."/>
            <person name="Guerrero F.D."/>
            <person name="Moolhuijzen P."/>
            <person name="Goolsby J.A."/>
            <person name="Tidwell J."/>
            <person name="Bellgard S.E."/>
            <person name="Bellgard M.I."/>
        </authorList>
    </citation>
    <scope>NUCLEOTIDE SEQUENCE</scope>
    <source>
        <tissue evidence="1">Shoot tissue taken approximately 20 cm above the soil surface</tissue>
    </source>
</reference>
<reference evidence="1" key="1">
    <citation type="submission" date="2014-09" db="EMBL/GenBank/DDBJ databases">
        <authorList>
            <person name="Magalhaes I.L.F."/>
            <person name="Oliveira U."/>
            <person name="Santos F.R."/>
            <person name="Vidigal T.H.D.A."/>
            <person name="Brescovit A.D."/>
            <person name="Santos A.J."/>
        </authorList>
    </citation>
    <scope>NUCLEOTIDE SEQUENCE</scope>
    <source>
        <tissue evidence="1">Shoot tissue taken approximately 20 cm above the soil surface</tissue>
    </source>
</reference>
<dbReference type="EMBL" id="GBRH01245235">
    <property type="protein sequence ID" value="JAD52660.1"/>
    <property type="molecule type" value="Transcribed_RNA"/>
</dbReference>
<evidence type="ECO:0000313" key="1">
    <source>
        <dbReference type="EMBL" id="JAD52660.1"/>
    </source>
</evidence>
<accession>A0A0A9AUU1</accession>
<proteinExistence type="predicted"/>